<dbReference type="SMART" id="SM00228">
    <property type="entry name" value="PDZ"/>
    <property type="match status" value="2"/>
</dbReference>
<keyword evidence="5" id="KW-0560">Oxidoreductase</keyword>
<dbReference type="EMBL" id="CAJNOG010000012">
    <property type="protein sequence ID" value="CAF0750314.1"/>
    <property type="molecule type" value="Genomic_DNA"/>
</dbReference>
<evidence type="ECO:0000313" key="10">
    <source>
        <dbReference type="EMBL" id="CAF0750314.1"/>
    </source>
</evidence>
<dbReference type="SUPFAM" id="SSF101288">
    <property type="entry name" value="L27 domain"/>
    <property type="match status" value="1"/>
</dbReference>
<dbReference type="PROSITE" id="PS51022">
    <property type="entry name" value="L27"/>
    <property type="match status" value="1"/>
</dbReference>
<dbReference type="InterPro" id="IPR036034">
    <property type="entry name" value="PDZ_sf"/>
</dbReference>
<organism evidence="10 11">
    <name type="scientific">Adineta steineri</name>
    <dbReference type="NCBI Taxonomy" id="433720"/>
    <lineage>
        <taxon>Eukaryota</taxon>
        <taxon>Metazoa</taxon>
        <taxon>Spiralia</taxon>
        <taxon>Gnathifera</taxon>
        <taxon>Rotifera</taxon>
        <taxon>Eurotatoria</taxon>
        <taxon>Bdelloidea</taxon>
        <taxon>Adinetida</taxon>
        <taxon>Adinetidae</taxon>
        <taxon>Adineta</taxon>
    </lineage>
</organism>
<comment type="caution">
    <text evidence="10">The sequence shown here is derived from an EMBL/GenBank/DDBJ whole genome shotgun (WGS) entry which is preliminary data.</text>
</comment>
<dbReference type="Pfam" id="PF00441">
    <property type="entry name" value="Acyl-CoA_dh_1"/>
    <property type="match status" value="1"/>
</dbReference>
<evidence type="ECO:0000313" key="11">
    <source>
        <dbReference type="Proteomes" id="UP000663845"/>
    </source>
</evidence>
<feature type="region of interest" description="Disordered" evidence="7">
    <location>
        <begin position="106"/>
        <end position="128"/>
    </location>
</feature>
<dbReference type="SMART" id="SM00569">
    <property type="entry name" value="L27"/>
    <property type="match status" value="1"/>
</dbReference>
<comment type="catalytic activity">
    <reaction evidence="6">
        <text>(2S)-2-methylbutanoyl-CoA + oxidized [electron-transfer flavoprotein] + H(+) = (2E)-2-methylbut-2-enoyl-CoA + reduced [electron-transfer flavoprotein]</text>
        <dbReference type="Rhea" id="RHEA:48256"/>
        <dbReference type="Rhea" id="RHEA-COMP:10685"/>
        <dbReference type="Rhea" id="RHEA-COMP:10686"/>
        <dbReference type="ChEBI" id="CHEBI:15378"/>
        <dbReference type="ChEBI" id="CHEBI:57337"/>
        <dbReference type="ChEBI" id="CHEBI:57692"/>
        <dbReference type="ChEBI" id="CHEBI:58307"/>
        <dbReference type="ChEBI" id="CHEBI:88166"/>
    </reaction>
    <physiologicalReaction direction="left-to-right" evidence="6">
        <dbReference type="Rhea" id="RHEA:48257"/>
    </physiologicalReaction>
</comment>
<dbReference type="InterPro" id="IPR015143">
    <property type="entry name" value="L27_1"/>
</dbReference>
<dbReference type="InterPro" id="IPR001478">
    <property type="entry name" value="PDZ"/>
</dbReference>
<dbReference type="PANTHER" id="PTHR43831:SF1">
    <property type="entry name" value="ISOBUTYRYL-COA DEHYDROGENASE, MITOCHONDRIAL"/>
    <property type="match status" value="1"/>
</dbReference>
<dbReference type="FunFam" id="1.20.140.10:FF:000001">
    <property type="entry name" value="Acyl-CoA dehydrogenase"/>
    <property type="match status" value="1"/>
</dbReference>
<feature type="domain" description="PDZ" evidence="8">
    <location>
        <begin position="175"/>
        <end position="263"/>
    </location>
</feature>
<dbReference type="Gene3D" id="1.10.287.470">
    <property type="entry name" value="Helix hairpin bin"/>
    <property type="match status" value="1"/>
</dbReference>
<dbReference type="GO" id="GO:0016627">
    <property type="term" value="F:oxidoreductase activity, acting on the CH-CH group of donors"/>
    <property type="evidence" value="ECO:0007669"/>
    <property type="project" value="InterPro"/>
</dbReference>
<dbReference type="InterPro" id="IPR036892">
    <property type="entry name" value="L27_dom_sf"/>
</dbReference>
<protein>
    <submittedName>
        <fullName evidence="10">Uncharacterized protein</fullName>
    </submittedName>
</protein>
<dbReference type="SUPFAM" id="SSF47203">
    <property type="entry name" value="Acyl-CoA dehydrogenase C-terminal domain-like"/>
    <property type="match status" value="1"/>
</dbReference>
<reference evidence="10" key="1">
    <citation type="submission" date="2021-02" db="EMBL/GenBank/DDBJ databases">
        <authorList>
            <person name="Nowell W R."/>
        </authorList>
    </citation>
    <scope>NUCLEOTIDE SEQUENCE</scope>
</reference>
<comment type="similarity">
    <text evidence="2">Belongs to the acyl-CoA dehydrogenase family.</text>
</comment>
<dbReference type="InterPro" id="IPR009075">
    <property type="entry name" value="AcylCo_DH/oxidase_C"/>
</dbReference>
<gene>
    <name evidence="10" type="ORF">JYZ213_LOCUS2442</name>
</gene>
<dbReference type="InterPro" id="IPR004172">
    <property type="entry name" value="L27_dom"/>
</dbReference>
<evidence type="ECO:0000259" key="9">
    <source>
        <dbReference type="PROSITE" id="PS51022"/>
    </source>
</evidence>
<proteinExistence type="inferred from homology"/>
<dbReference type="SUPFAM" id="SSF50156">
    <property type="entry name" value="PDZ domain-like"/>
    <property type="match status" value="2"/>
</dbReference>
<evidence type="ECO:0000256" key="5">
    <source>
        <dbReference type="ARBA" id="ARBA00023002"/>
    </source>
</evidence>
<dbReference type="Gene3D" id="1.20.140.10">
    <property type="entry name" value="Butyryl-CoA Dehydrogenase, subunit A, domain 3"/>
    <property type="match status" value="1"/>
</dbReference>
<accession>A0A813PBH5</accession>
<dbReference type="Pfam" id="PF09058">
    <property type="entry name" value="L27_1"/>
    <property type="match status" value="1"/>
</dbReference>
<sequence length="536" mass="59746">MPVRKQDAYRALELLEEYYNRLDSPEDKPLKNAIDRVIKVFKSRLFQALIDIQEFYESILLDEQRDRLAKMDATLHLAEEWEKQPMLKRNIRNGTPTIESPAIAPIVTNNPTARPPSNIKENSKRQATPTPFSQIADVQDGGGGAVQNNRPNIPAINSPIDITQFNYDDHWQEIEVELDRAPGVGLGFSIAGGIDTPCISDSPAVVITRITEGGLADRDQRLKLHDIILRVNEMDFTQIEHQAAVDGLKAAGNHVSLSIRRLSPPVMEEIQLNRPPNAHLGFSIAGGISHEHVKGDYGIFITNIIPGGIADKNGRLKVGDRLMHVQSLKNGYDLQFVEHKHAVESIRRACDEGLTITLLVGHPTDYSGLADTTIQPINGHRSPIQNDDQGDLPLERRVLLRRSPNGFGFNIVGGDGDEVRKQFGQNLSQFQYLQFKFAEMATKLVASRLLVRKAALALDQKSPDTVSLCAMAKLFATDTCFDICNQALQMHGGYGYIKSTPIQQYVRDCRVHQILEGTNEVMRLIISRDALKRYGA</sequence>
<feature type="domain" description="PDZ" evidence="8">
    <location>
        <begin position="269"/>
        <end position="349"/>
    </location>
</feature>
<evidence type="ECO:0000256" key="3">
    <source>
        <dbReference type="ARBA" id="ARBA00022630"/>
    </source>
</evidence>
<keyword evidence="3" id="KW-0285">Flavoprotein</keyword>
<evidence type="ECO:0000256" key="4">
    <source>
        <dbReference type="ARBA" id="ARBA00022827"/>
    </source>
</evidence>
<dbReference type="PANTHER" id="PTHR43831">
    <property type="entry name" value="ISOBUTYRYL-COA DEHYDROGENASE"/>
    <property type="match status" value="1"/>
</dbReference>
<dbReference type="InterPro" id="IPR036250">
    <property type="entry name" value="AcylCo_DH-like_C"/>
</dbReference>
<evidence type="ECO:0000256" key="1">
    <source>
        <dbReference type="ARBA" id="ARBA00001974"/>
    </source>
</evidence>
<dbReference type="Proteomes" id="UP000663845">
    <property type="component" value="Unassembled WGS sequence"/>
</dbReference>
<evidence type="ECO:0000256" key="7">
    <source>
        <dbReference type="SAM" id="MobiDB-lite"/>
    </source>
</evidence>
<evidence type="ECO:0000256" key="6">
    <source>
        <dbReference type="ARBA" id="ARBA00049552"/>
    </source>
</evidence>
<evidence type="ECO:0000256" key="2">
    <source>
        <dbReference type="ARBA" id="ARBA00009347"/>
    </source>
</evidence>
<dbReference type="GO" id="GO:0005739">
    <property type="term" value="C:mitochondrion"/>
    <property type="evidence" value="ECO:0007669"/>
    <property type="project" value="TreeGrafter"/>
</dbReference>
<evidence type="ECO:0000259" key="8">
    <source>
        <dbReference type="PROSITE" id="PS50106"/>
    </source>
</evidence>
<dbReference type="PROSITE" id="PS50106">
    <property type="entry name" value="PDZ"/>
    <property type="match status" value="2"/>
</dbReference>
<dbReference type="AlphaFoldDB" id="A0A813PBH5"/>
<comment type="cofactor">
    <cofactor evidence="1">
        <name>FAD</name>
        <dbReference type="ChEBI" id="CHEBI:57692"/>
    </cofactor>
</comment>
<dbReference type="Pfam" id="PF00595">
    <property type="entry name" value="PDZ"/>
    <property type="match status" value="2"/>
</dbReference>
<name>A0A813PBH5_9BILA</name>
<dbReference type="InterPro" id="IPR052547">
    <property type="entry name" value="Mito_Isobutyryl-CoADH"/>
</dbReference>
<dbReference type="Gene3D" id="2.30.42.10">
    <property type="match status" value="2"/>
</dbReference>
<keyword evidence="4" id="KW-0274">FAD</keyword>
<feature type="domain" description="L27" evidence="9">
    <location>
        <begin position="4"/>
        <end position="64"/>
    </location>
</feature>